<comment type="similarity">
    <text evidence="1 2">Belongs to the MET18/MMS19 family.</text>
</comment>
<dbReference type="STRING" id="166423.A0A0N0BES2"/>
<dbReference type="GO" id="GO:0006281">
    <property type="term" value="P:DNA repair"/>
    <property type="evidence" value="ECO:0007669"/>
    <property type="project" value="UniProtKB-UniRule"/>
</dbReference>
<sequence>MELQSKILLGLKIQTAYLNEAHRTLFYDKICDLIGTNYNEVKTLCHSSLLSFAILYPHEISTLIKEKFQLNADEEKTEIQTCKLQVLATVAKTYKLGIEVLPQIVLQTNITNTDISFTALTCLHRLVATENVNYDVQHYLYNECNIIEKLTILNINPTDQRLDLVLNICLLIVRSLTLEEQQNVVNKYFPVLSEQSSEVDAALVMNIFVPLRQNVDLAINTNLLQNLYNLALNSQHPNIRLITCKFIAVILNKINDDNEYFQRALSYFKEIINNNLNSNTNIKIMQAAASLQIWLTKAIITKGSSDVEIFLNELTNILKHDQIGQHIAQEYKILTNRHEDSLVEENFCNIKIFYKQRVFEHLIKKNSEFRNTSRQNYLSAVVQLLEEIPSKLLFMYLTKLVPLLIESLSLDNEQIILLTLTTLNLLLETKHSIFSDKIQSFVPRLLKLSTYKMMRIRIAALECLTNYCNYPTIVINIYKQDVLEKLLVPIDDRKRLVRKAAVKARSQWFLVGAPGTMK</sequence>
<dbReference type="GO" id="GO:0097361">
    <property type="term" value="C:cytosolic [4Fe-4S] assembly targeting complex"/>
    <property type="evidence" value="ECO:0007669"/>
    <property type="project" value="UniProtKB-UniRule"/>
</dbReference>
<dbReference type="Pfam" id="PF12460">
    <property type="entry name" value="MMS19_C"/>
    <property type="match status" value="1"/>
</dbReference>
<comment type="function">
    <text evidence="2">Key component of the cytosolic iron-sulfur protein assembly (CIA) complex, a multiprotein complex that mediates the incorporation of iron-sulfur cluster into apoproteins specifically involved in DNA metabolism and genomic integrity. In the CIA complex, MMS19 acts as an adapter between early-acting CIA components and a subset of cellular target iron-sulfur proteins.</text>
</comment>
<dbReference type="InterPro" id="IPR039920">
    <property type="entry name" value="MMS19"/>
</dbReference>
<dbReference type="GO" id="GO:0005819">
    <property type="term" value="C:spindle"/>
    <property type="evidence" value="ECO:0007669"/>
    <property type="project" value="UniProtKB-SubCell"/>
</dbReference>
<reference evidence="4 5" key="1">
    <citation type="submission" date="2015-07" db="EMBL/GenBank/DDBJ databases">
        <title>The genome of Melipona quadrifasciata.</title>
        <authorList>
            <person name="Pan H."/>
            <person name="Kapheim K."/>
        </authorList>
    </citation>
    <scope>NUCLEOTIDE SEQUENCE [LARGE SCALE GENOMIC DNA]</scope>
    <source>
        <strain evidence="4">0111107301</strain>
        <tissue evidence="4">Whole body</tissue>
    </source>
</reference>
<evidence type="ECO:0000256" key="1">
    <source>
        <dbReference type="ARBA" id="ARBA00009340"/>
    </source>
</evidence>
<dbReference type="InterPro" id="IPR011989">
    <property type="entry name" value="ARM-like"/>
</dbReference>
<keyword evidence="2" id="KW-0963">Cytoplasm</keyword>
<dbReference type="InterPro" id="IPR016024">
    <property type="entry name" value="ARM-type_fold"/>
</dbReference>
<dbReference type="EMBL" id="KQ435821">
    <property type="protein sequence ID" value="KOX72292.1"/>
    <property type="molecule type" value="Genomic_DNA"/>
</dbReference>
<proteinExistence type="inferred from homology"/>
<dbReference type="OrthoDB" id="342900at2759"/>
<dbReference type="AlphaFoldDB" id="A0A0N0BES2"/>
<dbReference type="Gene3D" id="1.25.10.10">
    <property type="entry name" value="Leucine-rich Repeat Variant"/>
    <property type="match status" value="1"/>
</dbReference>
<gene>
    <name evidence="4" type="ORF">WN51_01390</name>
</gene>
<dbReference type="GO" id="GO:0005634">
    <property type="term" value="C:nucleus"/>
    <property type="evidence" value="ECO:0007669"/>
    <property type="project" value="UniProtKB-SubCell"/>
</dbReference>
<dbReference type="InterPro" id="IPR024687">
    <property type="entry name" value="MMS19_C"/>
</dbReference>
<dbReference type="GO" id="GO:0051604">
    <property type="term" value="P:protein maturation"/>
    <property type="evidence" value="ECO:0007669"/>
    <property type="project" value="UniProtKB-UniRule"/>
</dbReference>
<name>A0A0N0BES2_9HYME</name>
<keyword evidence="2" id="KW-0234">DNA repair</keyword>
<comment type="subcellular location">
    <subcellularLocation>
        <location evidence="2">Cytoplasm</location>
        <location evidence="2">Cytoskeleton</location>
        <location evidence="2">Spindle</location>
    </subcellularLocation>
    <subcellularLocation>
        <location evidence="2">Nucleus</location>
    </subcellularLocation>
</comment>
<protein>
    <recommendedName>
        <fullName evidence="2">MMS19 nucleotide excision repair protein</fullName>
    </recommendedName>
</protein>
<dbReference type="GO" id="GO:0016226">
    <property type="term" value="P:iron-sulfur cluster assembly"/>
    <property type="evidence" value="ECO:0007669"/>
    <property type="project" value="UniProtKB-UniRule"/>
</dbReference>
<dbReference type="PANTHER" id="PTHR12891">
    <property type="entry name" value="DNA REPAIR/TRANSCRIPTION PROTEIN MET18/MMS19"/>
    <property type="match status" value="1"/>
</dbReference>
<comment type="subunit">
    <text evidence="2">Component of the CIA complex.</text>
</comment>
<keyword evidence="2" id="KW-0227">DNA damage</keyword>
<keyword evidence="5" id="KW-1185">Reference proteome</keyword>
<accession>A0A0N0BES2</accession>
<evidence type="ECO:0000313" key="5">
    <source>
        <dbReference type="Proteomes" id="UP000053105"/>
    </source>
</evidence>
<dbReference type="PANTHER" id="PTHR12891:SF0">
    <property type="entry name" value="MMS19 NUCLEOTIDE EXCISION REPAIR PROTEIN HOMOLOG"/>
    <property type="match status" value="1"/>
</dbReference>
<feature type="domain" description="MMS19 C-terminal" evidence="3">
    <location>
        <begin position="84"/>
        <end position="465"/>
    </location>
</feature>
<evidence type="ECO:0000256" key="2">
    <source>
        <dbReference type="RuleBase" id="RU367072"/>
    </source>
</evidence>
<keyword evidence="2" id="KW-0539">Nucleus</keyword>
<keyword evidence="2" id="KW-0206">Cytoskeleton</keyword>
<evidence type="ECO:0000259" key="3">
    <source>
        <dbReference type="Pfam" id="PF12460"/>
    </source>
</evidence>
<dbReference type="SUPFAM" id="SSF48371">
    <property type="entry name" value="ARM repeat"/>
    <property type="match status" value="1"/>
</dbReference>
<evidence type="ECO:0000313" key="4">
    <source>
        <dbReference type="EMBL" id="KOX72292.1"/>
    </source>
</evidence>
<organism evidence="4 5">
    <name type="scientific">Melipona quadrifasciata</name>
    <dbReference type="NCBI Taxonomy" id="166423"/>
    <lineage>
        <taxon>Eukaryota</taxon>
        <taxon>Metazoa</taxon>
        <taxon>Ecdysozoa</taxon>
        <taxon>Arthropoda</taxon>
        <taxon>Hexapoda</taxon>
        <taxon>Insecta</taxon>
        <taxon>Pterygota</taxon>
        <taxon>Neoptera</taxon>
        <taxon>Endopterygota</taxon>
        <taxon>Hymenoptera</taxon>
        <taxon>Apocrita</taxon>
        <taxon>Aculeata</taxon>
        <taxon>Apoidea</taxon>
        <taxon>Anthophila</taxon>
        <taxon>Apidae</taxon>
        <taxon>Melipona</taxon>
    </lineage>
</organism>
<dbReference type="Proteomes" id="UP000053105">
    <property type="component" value="Unassembled WGS sequence"/>
</dbReference>